<dbReference type="EMBL" id="JABFDB010000025">
    <property type="protein sequence ID" value="NYZ23227.1"/>
    <property type="molecule type" value="Genomic_DNA"/>
</dbReference>
<evidence type="ECO:0000313" key="6">
    <source>
        <dbReference type="EMBL" id="NYZ23227.1"/>
    </source>
</evidence>
<feature type="domain" description="Periplasmic binding protein" evidence="5">
    <location>
        <begin position="60"/>
        <end position="316"/>
    </location>
</feature>
<comment type="caution">
    <text evidence="6">The sequence shown here is derived from an EMBL/GenBank/DDBJ whole genome shotgun (WGS) entry which is preliminary data.</text>
</comment>
<feature type="chain" id="PRO_5045736285" evidence="4">
    <location>
        <begin position="25"/>
        <end position="375"/>
    </location>
</feature>
<dbReference type="PANTHER" id="PTHR46847:SF1">
    <property type="entry name" value="D-ALLOSE-BINDING PERIPLASMIC PROTEIN-RELATED"/>
    <property type="match status" value="1"/>
</dbReference>
<feature type="signal peptide" evidence="4">
    <location>
        <begin position="1"/>
        <end position="24"/>
    </location>
</feature>
<dbReference type="PANTHER" id="PTHR46847">
    <property type="entry name" value="D-ALLOSE-BINDING PERIPLASMIC PROTEIN-RELATED"/>
    <property type="match status" value="1"/>
</dbReference>
<reference evidence="6 7" key="1">
    <citation type="submission" date="2020-05" db="EMBL/GenBank/DDBJ databases">
        <title>Azospirillum oleiclasticum sp. nov, a nitrogen-fixing and heavy crude oil-emulsifying bacterium isolated from the crude oil of Yumen Oilfield.</title>
        <authorList>
            <person name="Wu D."/>
            <person name="Cai M."/>
            <person name="Zhang X."/>
        </authorList>
    </citation>
    <scope>NUCLEOTIDE SEQUENCE [LARGE SCALE GENOMIC DNA]</scope>
    <source>
        <strain evidence="6 7">ROY-1-1-2</strain>
    </source>
</reference>
<protein>
    <submittedName>
        <fullName evidence="6">ABC transporter substrate-binding protein</fullName>
    </submittedName>
</protein>
<dbReference type="RefSeq" id="WP_180284999.1">
    <property type="nucleotide sequence ID" value="NZ_JABFDB010000025.1"/>
</dbReference>
<gene>
    <name evidence="6" type="ORF">HND93_26265</name>
</gene>
<evidence type="ECO:0000256" key="2">
    <source>
        <dbReference type="ARBA" id="ARBA00007639"/>
    </source>
</evidence>
<dbReference type="InterPro" id="IPR025997">
    <property type="entry name" value="SBP_2_dom"/>
</dbReference>
<name>A0ABX2TJ83_9PROT</name>
<dbReference type="Gene3D" id="3.40.50.2300">
    <property type="match status" value="2"/>
</dbReference>
<accession>A0ABX2TJ83</accession>
<comment type="similarity">
    <text evidence="2">Belongs to the bacterial solute-binding protein 2 family.</text>
</comment>
<evidence type="ECO:0000256" key="3">
    <source>
        <dbReference type="ARBA" id="ARBA00022729"/>
    </source>
</evidence>
<comment type="subcellular location">
    <subcellularLocation>
        <location evidence="1">Cell envelope</location>
    </subcellularLocation>
</comment>
<evidence type="ECO:0000256" key="1">
    <source>
        <dbReference type="ARBA" id="ARBA00004196"/>
    </source>
</evidence>
<keyword evidence="7" id="KW-1185">Reference proteome</keyword>
<evidence type="ECO:0000256" key="4">
    <source>
        <dbReference type="SAM" id="SignalP"/>
    </source>
</evidence>
<sequence length="375" mass="39897">MSIRCFARAALAATALLAAGAALAAPKVVAGPGADPQCFKPWEASTTHLQWPAKTGPYRVALVNGFVGNTWRIQMIQTAKAYVEKPDIKPLIKDFKVVSTGTDAAAQLGAIEDFINQGFDAIVTIAVSPTGFDRVIRAANRANVVLVPFDNVLDTKEVMQVNEDQLEMGRMHGRWLVENVGKSGALLEVRGIAGNSVDRDRHIGFREVVEAPGTSFKIVEVVGNWDDGAAQKAVADALAVHGKFDGLYVQGGTTGAVRALMDAGHPLVPVSGEAENGFRKLIAEHKDKGLKGLSVGQSPGMVAVAIKAALSALQGHPMPQLISMPIPSESYKTLEAGKNFWPELTDNFFTANAFPACGVDISGIEIMAQTKEDRK</sequence>
<dbReference type="Pfam" id="PF13407">
    <property type="entry name" value="Peripla_BP_4"/>
    <property type="match status" value="1"/>
</dbReference>
<evidence type="ECO:0000313" key="7">
    <source>
        <dbReference type="Proteomes" id="UP000584642"/>
    </source>
</evidence>
<keyword evidence="3 4" id="KW-0732">Signal</keyword>
<evidence type="ECO:0000259" key="5">
    <source>
        <dbReference type="Pfam" id="PF13407"/>
    </source>
</evidence>
<proteinExistence type="inferred from homology"/>
<dbReference type="InterPro" id="IPR028082">
    <property type="entry name" value="Peripla_BP_I"/>
</dbReference>
<organism evidence="6 7">
    <name type="scientific">Azospirillum oleiclasticum</name>
    <dbReference type="NCBI Taxonomy" id="2735135"/>
    <lineage>
        <taxon>Bacteria</taxon>
        <taxon>Pseudomonadati</taxon>
        <taxon>Pseudomonadota</taxon>
        <taxon>Alphaproteobacteria</taxon>
        <taxon>Rhodospirillales</taxon>
        <taxon>Azospirillaceae</taxon>
        <taxon>Azospirillum</taxon>
    </lineage>
</organism>
<dbReference type="Proteomes" id="UP000584642">
    <property type="component" value="Unassembled WGS sequence"/>
</dbReference>
<dbReference type="CDD" id="cd19998">
    <property type="entry name" value="PBP1_ABC_sugar_binding-like"/>
    <property type="match status" value="1"/>
</dbReference>
<dbReference type="SUPFAM" id="SSF53822">
    <property type="entry name" value="Periplasmic binding protein-like I"/>
    <property type="match status" value="1"/>
</dbReference>